<dbReference type="InterPro" id="IPR029479">
    <property type="entry name" value="Nitroreductase"/>
</dbReference>
<dbReference type="STRING" id="1121391.SAMN02745206_01734"/>
<keyword evidence="2" id="KW-0560">Oxidoreductase</keyword>
<dbReference type="GO" id="GO:0016491">
    <property type="term" value="F:oxidoreductase activity"/>
    <property type="evidence" value="ECO:0007669"/>
    <property type="project" value="UniProtKB-KW"/>
</dbReference>
<accession>A0A1M5ANG9</accession>
<dbReference type="PANTHER" id="PTHR43673">
    <property type="entry name" value="NAD(P)H NITROREDUCTASE YDGI-RELATED"/>
    <property type="match status" value="1"/>
</dbReference>
<sequence>MAELMDVIRSRRSIRNFEDKDVPDDLLNQLLDAVKWSQSWANTQCWEVIVVRDPDTKAKLQETMGKGNPATKAIVAAPVVLALCGKLQTSGYYKGQVTTKFGDWFLFDLGIATQNICLAATDLGLGTVVVGLFDQDKAKEILGVPEGYELAVLLPIGYPSKVPSAPKRREVEEFTHYEKF</sequence>
<reference evidence="5" key="1">
    <citation type="submission" date="2016-11" db="EMBL/GenBank/DDBJ databases">
        <authorList>
            <person name="Varghese N."/>
            <person name="Submissions S."/>
        </authorList>
    </citation>
    <scope>NUCLEOTIDE SEQUENCE [LARGE SCALE GENOMIC DNA]</scope>
    <source>
        <strain evidence="5">DSM 9756</strain>
    </source>
</reference>
<evidence type="ECO:0000256" key="2">
    <source>
        <dbReference type="ARBA" id="ARBA00023002"/>
    </source>
</evidence>
<dbReference type="PANTHER" id="PTHR43673:SF10">
    <property type="entry name" value="NADH DEHYDROGENASE_NAD(P)H NITROREDUCTASE XCC3605-RELATED"/>
    <property type="match status" value="1"/>
</dbReference>
<evidence type="ECO:0000313" key="5">
    <source>
        <dbReference type="Proteomes" id="UP000184076"/>
    </source>
</evidence>
<protein>
    <submittedName>
        <fullName evidence="4">Nitroreductase</fullName>
    </submittedName>
</protein>
<dbReference type="Gene3D" id="3.40.109.10">
    <property type="entry name" value="NADH Oxidase"/>
    <property type="match status" value="1"/>
</dbReference>
<dbReference type="SUPFAM" id="SSF55469">
    <property type="entry name" value="FMN-dependent nitroreductase-like"/>
    <property type="match status" value="1"/>
</dbReference>
<dbReference type="Pfam" id="PF00881">
    <property type="entry name" value="Nitroreductase"/>
    <property type="match status" value="1"/>
</dbReference>
<dbReference type="AlphaFoldDB" id="A0A1M5ANG9"/>
<evidence type="ECO:0000313" key="4">
    <source>
        <dbReference type="EMBL" id="SHF31647.1"/>
    </source>
</evidence>
<feature type="domain" description="Nitroreductase" evidence="3">
    <location>
        <begin position="8"/>
        <end position="158"/>
    </location>
</feature>
<dbReference type="OrthoDB" id="9798230at2"/>
<dbReference type="InterPro" id="IPR000415">
    <property type="entry name" value="Nitroreductase-like"/>
</dbReference>
<name>A0A1M5ANG9_9BACT</name>
<proteinExistence type="inferred from homology"/>
<dbReference type="RefSeq" id="WP_073038602.1">
    <property type="nucleotide sequence ID" value="NZ_FQVB01000015.1"/>
</dbReference>
<comment type="similarity">
    <text evidence="1">Belongs to the nitroreductase family.</text>
</comment>
<organism evidence="4 5">
    <name type="scientific">Desulfacinum infernum DSM 9756</name>
    <dbReference type="NCBI Taxonomy" id="1121391"/>
    <lineage>
        <taxon>Bacteria</taxon>
        <taxon>Pseudomonadati</taxon>
        <taxon>Thermodesulfobacteriota</taxon>
        <taxon>Syntrophobacteria</taxon>
        <taxon>Syntrophobacterales</taxon>
        <taxon>Syntrophobacteraceae</taxon>
        <taxon>Desulfacinum</taxon>
    </lineage>
</organism>
<dbReference type="EMBL" id="FQVB01000015">
    <property type="protein sequence ID" value="SHF31647.1"/>
    <property type="molecule type" value="Genomic_DNA"/>
</dbReference>
<dbReference type="Proteomes" id="UP000184076">
    <property type="component" value="Unassembled WGS sequence"/>
</dbReference>
<evidence type="ECO:0000259" key="3">
    <source>
        <dbReference type="Pfam" id="PF00881"/>
    </source>
</evidence>
<evidence type="ECO:0000256" key="1">
    <source>
        <dbReference type="ARBA" id="ARBA00007118"/>
    </source>
</evidence>
<keyword evidence="5" id="KW-1185">Reference proteome</keyword>
<gene>
    <name evidence="4" type="ORF">SAMN02745206_01734</name>
</gene>